<name>B0THF0_HELMI</name>
<dbReference type="HOGENOM" id="CLU_3080564_0_0_9"/>
<dbReference type="eggNOG" id="COG0675">
    <property type="taxonomic scope" value="Bacteria"/>
</dbReference>
<reference evidence="1 2" key="1">
    <citation type="journal article" date="2008" name="J. Bacteriol.">
        <title>The genome of Heliobacterium modesticaldum, a phototrophic representative of the Firmicutes containing the simplest photosynthetic apparatus.</title>
        <authorList>
            <person name="Sattley W.M."/>
            <person name="Madigan M.T."/>
            <person name="Swingley W.D."/>
            <person name="Cheung P.C."/>
            <person name="Clocksin K.M."/>
            <person name="Conrad A.L."/>
            <person name="Dejesa L.C."/>
            <person name="Honchak B.M."/>
            <person name="Jung D.O."/>
            <person name="Karbach L.E."/>
            <person name="Kurdoglu A."/>
            <person name="Lahiri S."/>
            <person name="Mastrian S.D."/>
            <person name="Page L.E."/>
            <person name="Taylor H.L."/>
            <person name="Wang Z.T."/>
            <person name="Raymond J."/>
            <person name="Chen M."/>
            <person name="Blankenship R.E."/>
            <person name="Touchman J.W."/>
        </authorList>
    </citation>
    <scope>NUCLEOTIDE SEQUENCE [LARGE SCALE GENOMIC DNA]</scope>
    <source>
        <strain evidence="2">ATCC 51547 / Ice1</strain>
    </source>
</reference>
<accession>B0THF0</accession>
<gene>
    <name evidence="1" type="ORF">HM1_1186</name>
</gene>
<protein>
    <submittedName>
        <fullName evidence="1">Uncharacterized protein</fullName>
    </submittedName>
</protein>
<organism evidence="1 2">
    <name type="scientific">Heliobacterium modesticaldum (strain ATCC 51547 / Ice1)</name>
    <dbReference type="NCBI Taxonomy" id="498761"/>
    <lineage>
        <taxon>Bacteria</taxon>
        <taxon>Bacillati</taxon>
        <taxon>Bacillota</taxon>
        <taxon>Clostridia</taxon>
        <taxon>Eubacteriales</taxon>
        <taxon>Heliobacteriaceae</taxon>
        <taxon>Heliomicrobium</taxon>
    </lineage>
</organism>
<keyword evidence="2" id="KW-1185">Reference proteome</keyword>
<dbReference type="KEGG" id="hmo:HM1_1186"/>
<dbReference type="Proteomes" id="UP000008550">
    <property type="component" value="Chromosome"/>
</dbReference>
<proteinExistence type="predicted"/>
<dbReference type="AlphaFoldDB" id="B0THF0"/>
<dbReference type="STRING" id="498761.HM1_1186"/>
<evidence type="ECO:0000313" key="1">
    <source>
        <dbReference type="EMBL" id="ABZ83388.1"/>
    </source>
</evidence>
<sequence length="52" mass="6001">MNRTDPLAGPWRKPPALLNANRRENLIGEMVKEVIQYAKDRQCGVAFEDLKF</sequence>
<evidence type="ECO:0000313" key="2">
    <source>
        <dbReference type="Proteomes" id="UP000008550"/>
    </source>
</evidence>
<dbReference type="EMBL" id="CP000930">
    <property type="protein sequence ID" value="ABZ83388.1"/>
    <property type="molecule type" value="Genomic_DNA"/>
</dbReference>